<organism evidence="2 3">
    <name type="scientific">Oceanicola granulosus (strain ATCC BAA-861 / DSM 15982 / KCTC 12143 / HTCC2516)</name>
    <dbReference type="NCBI Taxonomy" id="314256"/>
    <lineage>
        <taxon>Bacteria</taxon>
        <taxon>Pseudomonadati</taxon>
        <taxon>Pseudomonadota</taxon>
        <taxon>Alphaproteobacteria</taxon>
        <taxon>Rhodobacterales</taxon>
        <taxon>Roseobacteraceae</taxon>
        <taxon>Oceanicola</taxon>
    </lineage>
</organism>
<keyword evidence="3" id="KW-1185">Reference proteome</keyword>
<dbReference type="RefSeq" id="WP_007254792.1">
    <property type="nucleotide sequence ID" value="NZ_CH724107.1"/>
</dbReference>
<accession>Q2CD99</accession>
<dbReference type="eggNOG" id="ENOG5032RXY">
    <property type="taxonomic scope" value="Bacteria"/>
</dbReference>
<gene>
    <name evidence="2" type="ORF">OG2516_06327</name>
</gene>
<evidence type="ECO:0000256" key="1">
    <source>
        <dbReference type="SAM" id="Phobius"/>
    </source>
</evidence>
<dbReference type="HOGENOM" id="CLU_114544_0_0_5"/>
<feature type="transmembrane region" description="Helical" evidence="1">
    <location>
        <begin position="18"/>
        <end position="37"/>
    </location>
</feature>
<evidence type="ECO:0008006" key="4">
    <source>
        <dbReference type="Google" id="ProtNLM"/>
    </source>
</evidence>
<comment type="caution">
    <text evidence="2">The sequence shown here is derived from an EMBL/GenBank/DDBJ whole genome shotgun (WGS) entry which is preliminary data.</text>
</comment>
<feature type="transmembrane region" description="Helical" evidence="1">
    <location>
        <begin position="43"/>
        <end position="59"/>
    </location>
</feature>
<keyword evidence="1" id="KW-1133">Transmembrane helix</keyword>
<dbReference type="STRING" id="314256.OG2516_06327"/>
<dbReference type="AlphaFoldDB" id="Q2CD99"/>
<evidence type="ECO:0000313" key="2">
    <source>
        <dbReference type="EMBL" id="EAR50691.1"/>
    </source>
</evidence>
<dbReference type="OrthoDB" id="7862519at2"/>
<dbReference type="EMBL" id="AAOT01000024">
    <property type="protein sequence ID" value="EAR50691.1"/>
    <property type="molecule type" value="Genomic_DNA"/>
</dbReference>
<keyword evidence="1" id="KW-0472">Membrane</keyword>
<sequence length="160" mass="16948">MSTDPVIARLEASPARRLFAIGVLYGLGGLLALLALLRPPGPGYVVMLLALAALVLWVGERLRQGSRTVVELTGDGLRERGGAVIAPLGEIVRVERGAFAFKPSNGFLVTLRTPAARAWVPGMWWRMGRRVGLGGVTPGGQAKAMADQLALLLAARERDG</sequence>
<proteinExistence type="predicted"/>
<dbReference type="Proteomes" id="UP000003635">
    <property type="component" value="Unassembled WGS sequence"/>
</dbReference>
<reference evidence="2 3" key="1">
    <citation type="journal article" date="2010" name="J. Bacteriol.">
        <title>Genome sequences of Oceanicola granulosus HTCC2516(T) and Oceanicola batsensis HTCC2597(TDelta).</title>
        <authorList>
            <person name="Thrash J.C."/>
            <person name="Cho J.C."/>
            <person name="Vergin K.L."/>
            <person name="Giovannoni S.J."/>
        </authorList>
    </citation>
    <scope>NUCLEOTIDE SEQUENCE [LARGE SCALE GENOMIC DNA]</scope>
    <source>
        <strain evidence="3">ATCC BAA-861 / DSM 15982 / KCTC 12143 / HTCC2516</strain>
    </source>
</reference>
<keyword evidence="1" id="KW-0812">Transmembrane</keyword>
<name>Q2CD99_OCEGH</name>
<protein>
    <recommendedName>
        <fullName evidence="4">PH domain-containing protein</fullName>
    </recommendedName>
</protein>
<evidence type="ECO:0000313" key="3">
    <source>
        <dbReference type="Proteomes" id="UP000003635"/>
    </source>
</evidence>